<organism evidence="5 6">
    <name type="scientific">Butyricimonas hominis</name>
    <dbReference type="NCBI Taxonomy" id="2763032"/>
    <lineage>
        <taxon>Bacteria</taxon>
        <taxon>Pseudomonadati</taxon>
        <taxon>Bacteroidota</taxon>
        <taxon>Bacteroidia</taxon>
        <taxon>Bacteroidales</taxon>
        <taxon>Odoribacteraceae</taxon>
        <taxon>Butyricimonas</taxon>
    </lineage>
</organism>
<sequence length="89" mass="9584">MALKTVLNKIIVEPVEAETKTASGIIIPDSAKEKPQKGVVVATGNGKHDEPMEIKVGDTVLFGKYSGTEATIDDKKYLIMNQSDILVVL</sequence>
<dbReference type="EMBL" id="JACOOH010000004">
    <property type="protein sequence ID" value="MBC5621518.1"/>
    <property type="molecule type" value="Genomic_DNA"/>
</dbReference>
<accession>A0ABR7D0P1</accession>
<proteinExistence type="inferred from homology"/>
<dbReference type="PANTHER" id="PTHR10772:SF58">
    <property type="entry name" value="CO-CHAPERONIN GROES"/>
    <property type="match status" value="1"/>
</dbReference>
<protein>
    <recommendedName>
        <fullName evidence="3">Co-chaperonin GroES</fullName>
    </recommendedName>
    <alternativeName>
        <fullName evidence="3">10 kDa chaperonin</fullName>
    </alternativeName>
    <alternativeName>
        <fullName evidence="3">Chaperonin-10</fullName>
        <shortName evidence="3">Cpn10</shortName>
    </alternativeName>
</protein>
<evidence type="ECO:0000313" key="6">
    <source>
        <dbReference type="Proteomes" id="UP000646484"/>
    </source>
</evidence>
<dbReference type="InterPro" id="IPR020818">
    <property type="entry name" value="Chaperonin_GroES"/>
</dbReference>
<evidence type="ECO:0000256" key="3">
    <source>
        <dbReference type="HAMAP-Rule" id="MF_00580"/>
    </source>
</evidence>
<dbReference type="CDD" id="cd00320">
    <property type="entry name" value="cpn10"/>
    <property type="match status" value="1"/>
</dbReference>
<comment type="caution">
    <text evidence="5">The sequence shown here is derived from an EMBL/GenBank/DDBJ whole genome shotgun (WGS) entry which is preliminary data.</text>
</comment>
<dbReference type="SUPFAM" id="SSF50129">
    <property type="entry name" value="GroES-like"/>
    <property type="match status" value="1"/>
</dbReference>
<keyword evidence="6" id="KW-1185">Reference proteome</keyword>
<comment type="similarity">
    <text evidence="1 3 4">Belongs to the GroES chaperonin family.</text>
</comment>
<comment type="subunit">
    <text evidence="3">Heptamer of 7 subunits arranged in a ring. Interacts with the chaperonin GroEL.</text>
</comment>
<dbReference type="Gene3D" id="2.30.33.40">
    <property type="entry name" value="GroES chaperonin"/>
    <property type="match status" value="1"/>
</dbReference>
<comment type="subcellular location">
    <subcellularLocation>
        <location evidence="3">Cytoplasm</location>
    </subcellularLocation>
</comment>
<reference evidence="5 6" key="1">
    <citation type="submission" date="2020-08" db="EMBL/GenBank/DDBJ databases">
        <title>Genome public.</title>
        <authorList>
            <person name="Liu C."/>
            <person name="Sun Q."/>
        </authorList>
    </citation>
    <scope>NUCLEOTIDE SEQUENCE [LARGE SCALE GENOMIC DNA]</scope>
    <source>
        <strain evidence="5 6">NSJ-56</strain>
    </source>
</reference>
<dbReference type="RefSeq" id="WP_099291574.1">
    <property type="nucleotide sequence ID" value="NZ_JACOOH010000004.1"/>
</dbReference>
<dbReference type="NCBIfam" id="NF001531">
    <property type="entry name" value="PRK00364.2-2"/>
    <property type="match status" value="1"/>
</dbReference>
<keyword evidence="2 3" id="KW-0143">Chaperone</keyword>
<evidence type="ECO:0000256" key="4">
    <source>
        <dbReference type="RuleBase" id="RU000535"/>
    </source>
</evidence>
<dbReference type="Pfam" id="PF00166">
    <property type="entry name" value="Cpn10"/>
    <property type="match status" value="1"/>
</dbReference>
<keyword evidence="3" id="KW-0963">Cytoplasm</keyword>
<dbReference type="HAMAP" id="MF_00580">
    <property type="entry name" value="CH10"/>
    <property type="match status" value="1"/>
</dbReference>
<evidence type="ECO:0000313" key="5">
    <source>
        <dbReference type="EMBL" id="MBC5621518.1"/>
    </source>
</evidence>
<dbReference type="PRINTS" id="PR00297">
    <property type="entry name" value="CHAPERONIN10"/>
</dbReference>
<evidence type="ECO:0000256" key="2">
    <source>
        <dbReference type="ARBA" id="ARBA00023186"/>
    </source>
</evidence>
<dbReference type="InterPro" id="IPR037124">
    <property type="entry name" value="Chaperonin_GroES_sf"/>
</dbReference>
<comment type="function">
    <text evidence="3 4">Together with the chaperonin GroEL, plays an essential role in assisting protein folding. The GroEL-GroES system forms a nano-cage that allows encapsulation of the non-native substrate proteins and provides a physical environment optimized to promote and accelerate protein folding. GroES binds to the apical surface of the GroEL ring, thereby capping the opening of the GroEL channel.</text>
</comment>
<dbReference type="SMART" id="SM00883">
    <property type="entry name" value="Cpn10"/>
    <property type="match status" value="1"/>
</dbReference>
<gene>
    <name evidence="3" type="primary">groES</name>
    <name evidence="3" type="synonym">groS</name>
    <name evidence="5" type="ORF">H8S64_10450</name>
</gene>
<name>A0ABR7D0P1_9BACT</name>
<dbReference type="InterPro" id="IPR011032">
    <property type="entry name" value="GroES-like_sf"/>
</dbReference>
<dbReference type="Proteomes" id="UP000646484">
    <property type="component" value="Unassembled WGS sequence"/>
</dbReference>
<dbReference type="PANTHER" id="PTHR10772">
    <property type="entry name" value="10 KDA HEAT SHOCK PROTEIN"/>
    <property type="match status" value="1"/>
</dbReference>
<evidence type="ECO:0000256" key="1">
    <source>
        <dbReference type="ARBA" id="ARBA00006975"/>
    </source>
</evidence>